<dbReference type="EMBL" id="SHMR01000001">
    <property type="protein sequence ID" value="RZH68911.1"/>
    <property type="molecule type" value="Genomic_DNA"/>
</dbReference>
<dbReference type="GO" id="GO:0030975">
    <property type="term" value="F:thiamine binding"/>
    <property type="evidence" value="ECO:0007669"/>
    <property type="project" value="InterPro"/>
</dbReference>
<dbReference type="STRING" id="222984.GCA_000731985_02184"/>
<dbReference type="PROSITE" id="PS51257">
    <property type="entry name" value="PROKAR_LIPOPROTEIN"/>
    <property type="match status" value="1"/>
</dbReference>
<reference evidence="2 3" key="1">
    <citation type="submission" date="2019-02" db="EMBL/GenBank/DDBJ databases">
        <title>Genome analysis provides insights into bioremediation potentialities and Haloocin production by Natrinema altunense strain 4.1R isolated from Chott Douz in Tunisian desert.</title>
        <authorList>
            <person name="Najjari A."/>
            <person name="Youssef N."/>
            <person name="Ben Dhia O."/>
            <person name="Ferjani R."/>
            <person name="El Hidri D."/>
            <person name="Ouzari H.I."/>
            <person name="Cherif A."/>
        </authorList>
    </citation>
    <scope>NUCLEOTIDE SEQUENCE [LARGE SCALE GENOMIC DNA]</scope>
    <source>
        <strain evidence="2 3">4.1R</strain>
    </source>
</reference>
<evidence type="ECO:0000256" key="1">
    <source>
        <dbReference type="ARBA" id="ARBA00022729"/>
    </source>
</evidence>
<accession>A0A482XYZ6</accession>
<evidence type="ECO:0000313" key="2">
    <source>
        <dbReference type="EMBL" id="RZH68911.1"/>
    </source>
</evidence>
<organism evidence="2 3">
    <name type="scientific">Natrinema altunense</name>
    <dbReference type="NCBI Taxonomy" id="222984"/>
    <lineage>
        <taxon>Archaea</taxon>
        <taxon>Methanobacteriati</taxon>
        <taxon>Methanobacteriota</taxon>
        <taxon>Stenosarchaea group</taxon>
        <taxon>Halobacteria</taxon>
        <taxon>Halobacteriales</taxon>
        <taxon>Natrialbaceae</taxon>
        <taxon>Natrinema</taxon>
    </lineage>
</organism>
<sequence length="359" mass="39958">MRRRTFVGAVGGSTVAGVAGCLTRDSTPGGGDGDALRIATYPSMVEEGDPAGVWLKEAFESEYPEAEISWTVPENGINTYIERARQDAVDADVYFGLNVDELVRVDDSFDGQLFRSLERDRIEGVDRLRDDLTFGDPNDRVLPYDTGYISLVYDESVLAPPESLDALLDTEYEDTLITQNAQSSDPGLAFLLWTIAEYGADGYLEYWRALRDNGVQILDGWSESYFGSYAEEERPMIVSYSTDQVFHATGDEPDLTRHQIAFPNEQGYENPEGMAIFADSDKADLAADFMAFVLSSEAQAEIAQRNVQFPAVADDHVELDESFTQYAHAPAEPVAFTYDDLRGNLDGWIEDWAREFASR</sequence>
<name>A0A482XYZ6_9EURY</name>
<dbReference type="GO" id="GO:0015888">
    <property type="term" value="P:thiamine transport"/>
    <property type="evidence" value="ECO:0007669"/>
    <property type="project" value="InterPro"/>
</dbReference>
<dbReference type="SUPFAM" id="SSF53850">
    <property type="entry name" value="Periplasmic binding protein-like II"/>
    <property type="match status" value="1"/>
</dbReference>
<dbReference type="OrthoDB" id="130870at2157"/>
<dbReference type="NCBIfam" id="TIGR01254">
    <property type="entry name" value="sfuA"/>
    <property type="match status" value="1"/>
</dbReference>
<evidence type="ECO:0000313" key="3">
    <source>
        <dbReference type="Proteomes" id="UP000292704"/>
    </source>
</evidence>
<dbReference type="Pfam" id="PF13343">
    <property type="entry name" value="SBP_bac_6"/>
    <property type="match status" value="1"/>
</dbReference>
<dbReference type="PANTHER" id="PTHR30006:SF2">
    <property type="entry name" value="ABC TRANSPORTER SUBSTRATE-BINDING PROTEIN"/>
    <property type="match status" value="1"/>
</dbReference>
<dbReference type="Proteomes" id="UP000292704">
    <property type="component" value="Unassembled WGS sequence"/>
</dbReference>
<dbReference type="InterPro" id="IPR005948">
    <property type="entry name" value="ThiB-like"/>
</dbReference>
<dbReference type="PANTHER" id="PTHR30006">
    <property type="entry name" value="THIAMINE-BINDING PERIPLASMIC PROTEIN-RELATED"/>
    <property type="match status" value="1"/>
</dbReference>
<dbReference type="AlphaFoldDB" id="A0A482XYZ6"/>
<proteinExistence type="predicted"/>
<protein>
    <submittedName>
        <fullName evidence="2">Thiamine ABC transporter substrate-binding protein</fullName>
    </submittedName>
</protein>
<dbReference type="Gene3D" id="3.40.190.10">
    <property type="entry name" value="Periplasmic binding protein-like II"/>
    <property type="match status" value="2"/>
</dbReference>
<keyword evidence="1" id="KW-0732">Signal</keyword>
<gene>
    <name evidence="2" type="ORF">ELS17_05500</name>
</gene>
<dbReference type="RefSeq" id="WP_130169852.1">
    <property type="nucleotide sequence ID" value="NZ_SHMR01000001.1"/>
</dbReference>
<comment type="caution">
    <text evidence="2">The sequence shown here is derived from an EMBL/GenBank/DDBJ whole genome shotgun (WGS) entry which is preliminary data.</text>
</comment>